<feature type="transmembrane region" description="Helical" evidence="1">
    <location>
        <begin position="32"/>
        <end position="55"/>
    </location>
</feature>
<dbReference type="AlphaFoldDB" id="A0AAW9RVC2"/>
<keyword evidence="3" id="KW-1185">Reference proteome</keyword>
<evidence type="ECO:0000313" key="2">
    <source>
        <dbReference type="EMBL" id="MEJ8572899.1"/>
    </source>
</evidence>
<organism evidence="2 3">
    <name type="scientific">Microbaculum marinum</name>
    <dbReference type="NCBI Taxonomy" id="1764581"/>
    <lineage>
        <taxon>Bacteria</taxon>
        <taxon>Pseudomonadati</taxon>
        <taxon>Pseudomonadota</taxon>
        <taxon>Alphaproteobacteria</taxon>
        <taxon>Hyphomicrobiales</taxon>
        <taxon>Tepidamorphaceae</taxon>
        <taxon>Microbaculum</taxon>
    </lineage>
</organism>
<reference evidence="2 3" key="1">
    <citation type="submission" date="2024-02" db="EMBL/GenBank/DDBJ databases">
        <title>Genome analysis and characterization of Microbaculum marinisediminis sp. nov., isolated from marine sediment.</title>
        <authorList>
            <person name="Du Z.-J."/>
            <person name="Ye Y.-Q."/>
            <person name="Zhang Z.-R."/>
            <person name="Yuan S.-M."/>
            <person name="Zhang X.-Y."/>
        </authorList>
    </citation>
    <scope>NUCLEOTIDE SEQUENCE [LARGE SCALE GENOMIC DNA]</scope>
    <source>
        <strain evidence="2 3">SDUM1044001</strain>
    </source>
</reference>
<sequence length="78" mass="8284">MNGAFRIASGGSRYDASIVLCFPRTEYPMGKFVMSLALVAMFAGTAVLFAAPAFTKSNYAAPMSRADLCLHRGIGCGR</sequence>
<dbReference type="RefSeq" id="WP_340330595.1">
    <property type="nucleotide sequence ID" value="NZ_JAZHOF010000006.1"/>
</dbReference>
<keyword evidence="1" id="KW-1133">Transmembrane helix</keyword>
<keyword evidence="1" id="KW-0472">Membrane</keyword>
<dbReference type="EMBL" id="JAZHOF010000006">
    <property type="protein sequence ID" value="MEJ8572899.1"/>
    <property type="molecule type" value="Genomic_DNA"/>
</dbReference>
<keyword evidence="1" id="KW-0812">Transmembrane</keyword>
<dbReference type="Proteomes" id="UP001378188">
    <property type="component" value="Unassembled WGS sequence"/>
</dbReference>
<name>A0AAW9RVC2_9HYPH</name>
<gene>
    <name evidence="2" type="ORF">V3328_15520</name>
</gene>
<evidence type="ECO:0000313" key="3">
    <source>
        <dbReference type="Proteomes" id="UP001378188"/>
    </source>
</evidence>
<protein>
    <submittedName>
        <fullName evidence="2">Uncharacterized protein</fullName>
    </submittedName>
</protein>
<proteinExistence type="predicted"/>
<comment type="caution">
    <text evidence="2">The sequence shown here is derived from an EMBL/GenBank/DDBJ whole genome shotgun (WGS) entry which is preliminary data.</text>
</comment>
<accession>A0AAW9RVC2</accession>
<evidence type="ECO:0000256" key="1">
    <source>
        <dbReference type="SAM" id="Phobius"/>
    </source>
</evidence>